<protein>
    <submittedName>
        <fullName evidence="1">Uncharacterized protein</fullName>
    </submittedName>
</protein>
<reference evidence="1" key="1">
    <citation type="submission" date="2025-08" db="UniProtKB">
        <authorList>
            <consortium name="Ensembl"/>
        </authorList>
    </citation>
    <scope>IDENTIFICATION</scope>
</reference>
<reference evidence="1" key="2">
    <citation type="submission" date="2025-09" db="UniProtKB">
        <authorList>
            <consortium name="Ensembl"/>
        </authorList>
    </citation>
    <scope>IDENTIFICATION</scope>
</reference>
<dbReference type="AlphaFoldDB" id="A0A663MV16"/>
<organism evidence="1 2">
    <name type="scientific">Athene cunicularia</name>
    <name type="common">Burrowing owl</name>
    <name type="synonym">Speotyto cunicularia</name>
    <dbReference type="NCBI Taxonomy" id="194338"/>
    <lineage>
        <taxon>Eukaryota</taxon>
        <taxon>Metazoa</taxon>
        <taxon>Chordata</taxon>
        <taxon>Craniata</taxon>
        <taxon>Vertebrata</taxon>
        <taxon>Euteleostomi</taxon>
        <taxon>Archelosauria</taxon>
        <taxon>Archosauria</taxon>
        <taxon>Dinosauria</taxon>
        <taxon>Saurischia</taxon>
        <taxon>Theropoda</taxon>
        <taxon>Coelurosauria</taxon>
        <taxon>Aves</taxon>
        <taxon>Neognathae</taxon>
        <taxon>Neoaves</taxon>
        <taxon>Telluraves</taxon>
        <taxon>Strigiformes</taxon>
        <taxon>Strigidae</taxon>
        <taxon>Athene</taxon>
    </lineage>
</organism>
<evidence type="ECO:0000313" key="1">
    <source>
        <dbReference type="Ensembl" id="ENSACUP00000015709.1"/>
    </source>
</evidence>
<keyword evidence="2" id="KW-1185">Reference proteome</keyword>
<dbReference type="InterPro" id="IPR040044">
    <property type="entry name" value="SRR1L"/>
</dbReference>
<dbReference type="Ensembl" id="ENSACUT00000016763.1">
    <property type="protein sequence ID" value="ENSACUP00000015709.1"/>
    <property type="gene ID" value="ENSACUG00000010536.1"/>
</dbReference>
<accession>A0A663MV16</accession>
<dbReference type="Proteomes" id="UP000472269">
    <property type="component" value="Unplaced"/>
</dbReference>
<dbReference type="GO" id="GO:0005634">
    <property type="term" value="C:nucleus"/>
    <property type="evidence" value="ECO:0007669"/>
    <property type="project" value="TreeGrafter"/>
</dbReference>
<dbReference type="GO" id="GO:0005737">
    <property type="term" value="C:cytoplasm"/>
    <property type="evidence" value="ECO:0007669"/>
    <property type="project" value="TreeGrafter"/>
</dbReference>
<dbReference type="PANTHER" id="PTHR28626:SF3">
    <property type="entry name" value="SRR1-LIKE PROTEIN"/>
    <property type="match status" value="1"/>
</dbReference>
<proteinExistence type="predicted"/>
<evidence type="ECO:0000313" key="2">
    <source>
        <dbReference type="Proteomes" id="UP000472269"/>
    </source>
</evidence>
<sequence length="242" mass="26116">MGPAPRPAGLPGARPGRGCNGNRCCGCRRGNTPWRARPRCSTWCTAGRPCTTTCSGGTGLRGPWPGWSSSATALRESRKGGGIPSGKGAGASDSAVLDSFIASPTDFYVLLIFNSLSGLQSSTLSCLFPPTLGKSCLNSPGAPRLMLVTLCYSRLLSRILERDYSYIAKVLKGTEEVALPAHPRYLDTFNDTSVHWFPPQKLKELSPEVWDFREEPTYKDCEDLEIIRREESAGGRSPAAES</sequence>
<dbReference type="PANTHER" id="PTHR28626">
    <property type="entry name" value="SRR1-LIKE PROTEIN"/>
    <property type="match status" value="1"/>
</dbReference>
<name>A0A663MV16_ATHCN</name>